<sequence length="172" mass="20617">MTEQCYYEQNSVDECGEPNGCDDGQTHWYDYKWESMPDDDMTQQWQNKAHNWEAWNYDESDQYKHGFTQYNDMMQQWSTRSSYDGRQDWNNWNHCYHQADQWHVHDQGTMKHTPEDKRTLLSLPTTGTDEDCDDDWGNWSKDGLKQPSSSSTKKTYDQKTKGTNRKGLSWKR</sequence>
<feature type="region of interest" description="Disordered" evidence="1">
    <location>
        <begin position="107"/>
        <end position="172"/>
    </location>
</feature>
<keyword evidence="4" id="KW-1185">Reference proteome</keyword>
<feature type="compositionally biased region" description="Basic residues" evidence="1">
    <location>
        <begin position="162"/>
        <end position="172"/>
    </location>
</feature>
<reference evidence="2" key="1">
    <citation type="submission" date="2022-10" db="EMBL/GenBank/DDBJ databases">
        <authorList>
            <person name="Chen Y."/>
            <person name="Dougan E. K."/>
            <person name="Chan C."/>
            <person name="Rhodes N."/>
            <person name="Thang M."/>
        </authorList>
    </citation>
    <scope>NUCLEOTIDE SEQUENCE</scope>
</reference>
<gene>
    <name evidence="2" type="ORF">C1SCF055_LOCUS34696</name>
</gene>
<reference evidence="3" key="2">
    <citation type="submission" date="2024-04" db="EMBL/GenBank/DDBJ databases">
        <authorList>
            <person name="Chen Y."/>
            <person name="Shah S."/>
            <person name="Dougan E. K."/>
            <person name="Thang M."/>
            <person name="Chan C."/>
        </authorList>
    </citation>
    <scope>NUCLEOTIDE SEQUENCE [LARGE SCALE GENOMIC DNA]</scope>
</reference>
<name>A0A9P1GG33_9DINO</name>
<dbReference type="AlphaFoldDB" id="A0A9P1GG33"/>
<protein>
    <submittedName>
        <fullName evidence="2">Uncharacterized protein</fullName>
    </submittedName>
</protein>
<organism evidence="2">
    <name type="scientific">Cladocopium goreaui</name>
    <dbReference type="NCBI Taxonomy" id="2562237"/>
    <lineage>
        <taxon>Eukaryota</taxon>
        <taxon>Sar</taxon>
        <taxon>Alveolata</taxon>
        <taxon>Dinophyceae</taxon>
        <taxon>Suessiales</taxon>
        <taxon>Symbiodiniaceae</taxon>
        <taxon>Cladocopium</taxon>
    </lineage>
</organism>
<dbReference type="Proteomes" id="UP001152797">
    <property type="component" value="Unassembled WGS sequence"/>
</dbReference>
<evidence type="ECO:0000256" key="1">
    <source>
        <dbReference type="SAM" id="MobiDB-lite"/>
    </source>
</evidence>
<comment type="caution">
    <text evidence="2">The sequence shown here is derived from an EMBL/GenBank/DDBJ whole genome shotgun (WGS) entry which is preliminary data.</text>
</comment>
<accession>A0A9P1GG33</accession>
<evidence type="ECO:0000313" key="4">
    <source>
        <dbReference type="Proteomes" id="UP001152797"/>
    </source>
</evidence>
<feature type="compositionally biased region" description="Basic and acidic residues" evidence="1">
    <location>
        <begin position="107"/>
        <end position="119"/>
    </location>
</feature>
<evidence type="ECO:0000313" key="3">
    <source>
        <dbReference type="EMBL" id="CAL1162702.1"/>
    </source>
</evidence>
<dbReference type="EMBL" id="CAMXCT030004498">
    <property type="protein sequence ID" value="CAL4796639.1"/>
    <property type="molecule type" value="Genomic_DNA"/>
</dbReference>
<evidence type="ECO:0000313" key="2">
    <source>
        <dbReference type="EMBL" id="CAI4009327.1"/>
    </source>
</evidence>
<proteinExistence type="predicted"/>
<dbReference type="EMBL" id="CAMXCT020004498">
    <property type="protein sequence ID" value="CAL1162702.1"/>
    <property type="molecule type" value="Genomic_DNA"/>
</dbReference>
<dbReference type="EMBL" id="CAMXCT010004498">
    <property type="protein sequence ID" value="CAI4009327.1"/>
    <property type="molecule type" value="Genomic_DNA"/>
</dbReference>